<proteinExistence type="predicted"/>
<dbReference type="RefSeq" id="WP_264503903.1">
    <property type="nucleotide sequence ID" value="NZ_JAPDFL010000001.1"/>
</dbReference>
<dbReference type="EMBL" id="JAPDFL010000001">
    <property type="protein sequence ID" value="MCW1930722.1"/>
    <property type="molecule type" value="Genomic_DNA"/>
</dbReference>
<protein>
    <submittedName>
        <fullName evidence="3">Uncharacterized protein</fullName>
    </submittedName>
</protein>
<organism evidence="3 4">
    <name type="scientific">Pararhodobacter zhoushanensis</name>
    <dbReference type="NCBI Taxonomy" id="2479545"/>
    <lineage>
        <taxon>Bacteria</taxon>
        <taxon>Pseudomonadati</taxon>
        <taxon>Pseudomonadota</taxon>
        <taxon>Alphaproteobacteria</taxon>
        <taxon>Rhodobacterales</taxon>
        <taxon>Paracoccaceae</taxon>
        <taxon>Pararhodobacter</taxon>
    </lineage>
</organism>
<feature type="region of interest" description="Disordered" evidence="1">
    <location>
        <begin position="201"/>
        <end position="253"/>
    </location>
</feature>
<feature type="compositionally biased region" description="Acidic residues" evidence="1">
    <location>
        <begin position="201"/>
        <end position="219"/>
    </location>
</feature>
<comment type="caution">
    <text evidence="3">The sequence shown here is derived from an EMBL/GenBank/DDBJ whole genome shotgun (WGS) entry which is preliminary data.</text>
</comment>
<feature type="region of interest" description="Disordered" evidence="1">
    <location>
        <begin position="631"/>
        <end position="673"/>
    </location>
</feature>
<feature type="signal peptide" evidence="2">
    <location>
        <begin position="1"/>
        <end position="23"/>
    </location>
</feature>
<accession>A0ABT3GT45</accession>
<reference evidence="3 4" key="1">
    <citation type="submission" date="2022-10" db="EMBL/GenBank/DDBJ databases">
        <title>Pararhodobacter sp. nov., isolated from marine algae.</title>
        <authorList>
            <person name="Choi B.J."/>
            <person name="Kim J.M."/>
            <person name="Lee J.K."/>
            <person name="Choi D.G."/>
            <person name="Jeon C.O."/>
        </authorList>
    </citation>
    <scope>NUCLEOTIDE SEQUENCE [LARGE SCALE GENOMIC DNA]</scope>
    <source>
        <strain evidence="3 4">ZQ420</strain>
    </source>
</reference>
<dbReference type="Proteomes" id="UP001208938">
    <property type="component" value="Unassembled WGS sequence"/>
</dbReference>
<evidence type="ECO:0000313" key="3">
    <source>
        <dbReference type="EMBL" id="MCW1930722.1"/>
    </source>
</evidence>
<keyword evidence="2" id="KW-0732">Signal</keyword>
<sequence>MSVFTLRSSTALIALTVSLAAFAPLTPSPARAQDTAVTAPPIAETAQPEQVSRFGVDFALPPGMTVTRDAATTYAVADLDDAGVGARIGLRVLSPDILALAPPAGTPEYTAFLSDQMDMPVTDSGIVVQVGARALHLFRGTGTTPGADGTPLETTLLLMVTQEADEDGTGLMIAVFSAGLGAEVAGALELDFITSLRASEPVEEATVDTPDDGASDDTADAPTTAQVDSTEPDAAAEADATPEPPTAIASADAPVVEPALPETEVADAGTDEAAAAASVPMDSPRDSIELIAGLASVAVAPDQVANETLRNPRAVFLYLADAETPTVPTARIAAGELSRPVEQQVQRLLAGIDAVVEADVGGQPVWVIYGPASRGLSDESASAEDGIPARVIAPRRCVDGRPAYLVALMAAPGNEAELDTLQDSLTLAVPEGSTLCDDAVIAPVRAAIAPEMSEQAPQVAQTPDAMPGALPPGWVQRERFGLSFAVPDTMTVRRERDEVDRMELWLQARDAADDIAQEVSIRIFSPEALQRVPHPSPRDPEFPAMLSDFANMPLSATGETLTLSTSTLHVFRGTEIDEGVETQMVYLIADAPNGVGLTPWIALRSVGQGAESAAAFEAAFLASLSGSPELPDGVSLPPVQAEPTAQPQMPPAEGGKDPVATAEPAPETTPPAAIVTPPARDASPEAQAWQFAQSEQSVETMQAYLMGFPRSLNSRLAREWLRERGVTPFDEVAAEPMPQVSEPRPMTPPVLTETQAWAAALGQGRPEAIWTFLKLWPNGVFAAQARGLVAYQEPVHAPGAIPYSPAPAPAAPGK</sequence>
<evidence type="ECO:0000313" key="4">
    <source>
        <dbReference type="Proteomes" id="UP001208938"/>
    </source>
</evidence>
<evidence type="ECO:0000256" key="1">
    <source>
        <dbReference type="SAM" id="MobiDB-lite"/>
    </source>
</evidence>
<feature type="compositionally biased region" description="Low complexity" evidence="1">
    <location>
        <begin position="658"/>
        <end position="673"/>
    </location>
</feature>
<gene>
    <name evidence="3" type="ORF">OKW52_00150</name>
</gene>
<evidence type="ECO:0000256" key="2">
    <source>
        <dbReference type="SAM" id="SignalP"/>
    </source>
</evidence>
<name>A0ABT3GT45_9RHOB</name>
<feature type="chain" id="PRO_5045052963" evidence="2">
    <location>
        <begin position="24"/>
        <end position="814"/>
    </location>
</feature>
<keyword evidence="4" id="KW-1185">Reference proteome</keyword>